<reference evidence="1 2" key="1">
    <citation type="journal article" date="2015" name="Genome Announc.">
        <title>Complete Genome Sequence of Steroid-Transforming Nocardioides simplex VKM Ac-2033D.</title>
        <authorList>
            <person name="Shtratnikova V.Y."/>
            <person name="Schelkunov M.I."/>
            <person name="Pekov Y.A."/>
            <person name="Fokina V.V."/>
            <person name="Logacheva M.D."/>
            <person name="Sokolov S.L."/>
            <person name="Bragin E.Y."/>
            <person name="Ashapkin V.V."/>
            <person name="Donova M.V."/>
        </authorList>
    </citation>
    <scope>NUCLEOTIDE SEQUENCE [LARGE SCALE GENOMIC DNA]</scope>
    <source>
        <strain evidence="1 2">VKM Ac-2033D</strain>
    </source>
</reference>
<proteinExistence type="predicted"/>
<dbReference type="OrthoDB" id="4990523at2"/>
<organism evidence="1 2">
    <name type="scientific">Nocardioides simplex</name>
    <name type="common">Arthrobacter simplex</name>
    <dbReference type="NCBI Taxonomy" id="2045"/>
    <lineage>
        <taxon>Bacteria</taxon>
        <taxon>Bacillati</taxon>
        <taxon>Actinomycetota</taxon>
        <taxon>Actinomycetes</taxon>
        <taxon>Propionibacteriales</taxon>
        <taxon>Nocardioidaceae</taxon>
        <taxon>Pimelobacter</taxon>
    </lineage>
</organism>
<evidence type="ECO:0000313" key="1">
    <source>
        <dbReference type="EMBL" id="AJR18740.1"/>
    </source>
</evidence>
<keyword evidence="2" id="KW-1185">Reference proteome</keyword>
<sequence>MSALRTIGRFVRLEVQLYAALGRWLARRVDVPAGATGWGYSRMVTPVMWLWIFGSACELPIAHVLVPWEGVRIALLVVGVWGVVWMIGLLASLKVYPHLVAEAGLTVRYGKLARIAVPWTAVAEARYDDRDIEGVVRTLRTRESEAGTELYVPVNNRVNVVLVLAEPLPVPTPRGVVPAVLLGIWLDDPREFVAAARAAIASADSAGSVGGSV</sequence>
<evidence type="ECO:0000313" key="2">
    <source>
        <dbReference type="Proteomes" id="UP000030300"/>
    </source>
</evidence>
<name>A0A0C5XBR5_NOCSI</name>
<dbReference type="GeneID" id="96612654"/>
<dbReference type="KEGG" id="psim:KR76_23820"/>
<dbReference type="RefSeq" id="WP_052139042.1">
    <property type="nucleotide sequence ID" value="NZ_BJMC01000015.1"/>
</dbReference>
<gene>
    <name evidence="1" type="ORF">KR76_23820</name>
</gene>
<accession>A0A0C5XBR5</accession>
<dbReference type="AlphaFoldDB" id="A0A0C5XBR5"/>
<dbReference type="Proteomes" id="UP000030300">
    <property type="component" value="Chromosome"/>
</dbReference>
<dbReference type="EMBL" id="CP009896">
    <property type="protein sequence ID" value="AJR18740.1"/>
    <property type="molecule type" value="Genomic_DNA"/>
</dbReference>
<dbReference type="STRING" id="2045.KR76_23820"/>
<protein>
    <submittedName>
        <fullName evidence="1">Uncharacterized protein</fullName>
    </submittedName>
</protein>
<dbReference type="HOGENOM" id="CLU_065811_1_0_11"/>